<dbReference type="PROSITE" id="PS50109">
    <property type="entry name" value="HIS_KIN"/>
    <property type="match status" value="1"/>
</dbReference>
<dbReference type="Proteomes" id="UP000293142">
    <property type="component" value="Unassembled WGS sequence"/>
</dbReference>
<dbReference type="RefSeq" id="WP_131018808.1">
    <property type="nucleotide sequence ID" value="NZ_SIRE01000044.1"/>
</dbReference>
<feature type="transmembrane region" description="Helical" evidence="10">
    <location>
        <begin position="9"/>
        <end position="29"/>
    </location>
</feature>
<evidence type="ECO:0000256" key="5">
    <source>
        <dbReference type="ARBA" id="ARBA00022741"/>
    </source>
</evidence>
<dbReference type="Gene3D" id="3.30.565.10">
    <property type="entry name" value="Histidine kinase-like ATPase, C-terminal domain"/>
    <property type="match status" value="1"/>
</dbReference>
<dbReference type="EMBL" id="SIRE01000044">
    <property type="protein sequence ID" value="TBL68560.1"/>
    <property type="molecule type" value="Genomic_DNA"/>
</dbReference>
<feature type="transmembrane region" description="Helical" evidence="10">
    <location>
        <begin position="83"/>
        <end position="99"/>
    </location>
</feature>
<evidence type="ECO:0000256" key="3">
    <source>
        <dbReference type="ARBA" id="ARBA00022553"/>
    </source>
</evidence>
<keyword evidence="6 12" id="KW-0418">Kinase</keyword>
<keyword evidence="10" id="KW-0472">Membrane</keyword>
<dbReference type="PANTHER" id="PTHR24421:SF10">
    <property type="entry name" value="NITRATE_NITRITE SENSOR PROTEIN NARQ"/>
    <property type="match status" value="1"/>
</dbReference>
<evidence type="ECO:0000256" key="8">
    <source>
        <dbReference type="ARBA" id="ARBA00023012"/>
    </source>
</evidence>
<dbReference type="CDD" id="cd16917">
    <property type="entry name" value="HATPase_UhpB-NarQ-NarX-like"/>
    <property type="match status" value="1"/>
</dbReference>
<comment type="caution">
    <text evidence="12">The sequence shown here is derived from an EMBL/GenBank/DDBJ whole genome shotgun (WGS) entry which is preliminary data.</text>
</comment>
<dbReference type="GO" id="GO:0005524">
    <property type="term" value="F:ATP binding"/>
    <property type="evidence" value="ECO:0007669"/>
    <property type="project" value="UniProtKB-KW"/>
</dbReference>
<accession>A0A4Q9DFH2</accession>
<dbReference type="InterPro" id="IPR050482">
    <property type="entry name" value="Sensor_HK_TwoCompSys"/>
</dbReference>
<feature type="domain" description="Histidine kinase" evidence="11">
    <location>
        <begin position="195"/>
        <end position="380"/>
    </location>
</feature>
<dbReference type="AlphaFoldDB" id="A0A4Q9DFH2"/>
<protein>
    <recommendedName>
        <fullName evidence="2">histidine kinase</fullName>
        <ecNumber evidence="2">2.7.13.3</ecNumber>
    </recommendedName>
</protein>
<dbReference type="Pfam" id="PF07730">
    <property type="entry name" value="HisKA_3"/>
    <property type="match status" value="1"/>
</dbReference>
<evidence type="ECO:0000256" key="4">
    <source>
        <dbReference type="ARBA" id="ARBA00022679"/>
    </source>
</evidence>
<dbReference type="EC" id="2.7.13.3" evidence="2"/>
<keyword evidence="10" id="KW-0812">Transmembrane</keyword>
<feature type="coiled-coil region" evidence="9">
    <location>
        <begin position="159"/>
        <end position="186"/>
    </location>
</feature>
<gene>
    <name evidence="12" type="ORF">EYB31_37820</name>
</gene>
<keyword evidence="3" id="KW-0597">Phosphoprotein</keyword>
<keyword evidence="4" id="KW-0808">Transferase</keyword>
<proteinExistence type="predicted"/>
<keyword evidence="13" id="KW-1185">Reference proteome</keyword>
<keyword evidence="7" id="KW-0067">ATP-binding</keyword>
<keyword evidence="9" id="KW-0175">Coiled coil</keyword>
<evidence type="ECO:0000256" key="2">
    <source>
        <dbReference type="ARBA" id="ARBA00012438"/>
    </source>
</evidence>
<dbReference type="InterPro" id="IPR036890">
    <property type="entry name" value="HATPase_C_sf"/>
</dbReference>
<dbReference type="GO" id="GO:0000155">
    <property type="term" value="F:phosphorelay sensor kinase activity"/>
    <property type="evidence" value="ECO:0007669"/>
    <property type="project" value="InterPro"/>
</dbReference>
<keyword evidence="5" id="KW-0547">Nucleotide-binding</keyword>
<keyword evidence="8" id="KW-0902">Two-component regulatory system</keyword>
<feature type="transmembrane region" description="Helical" evidence="10">
    <location>
        <begin position="60"/>
        <end position="77"/>
    </location>
</feature>
<evidence type="ECO:0000259" key="11">
    <source>
        <dbReference type="PROSITE" id="PS50109"/>
    </source>
</evidence>
<feature type="transmembrane region" description="Helical" evidence="10">
    <location>
        <begin position="135"/>
        <end position="156"/>
    </location>
</feature>
<feature type="transmembrane region" description="Helical" evidence="10">
    <location>
        <begin position="35"/>
        <end position="53"/>
    </location>
</feature>
<keyword evidence="10" id="KW-1133">Transmembrane helix</keyword>
<comment type="catalytic activity">
    <reaction evidence="1">
        <text>ATP + protein L-histidine = ADP + protein N-phospho-L-histidine.</text>
        <dbReference type="EC" id="2.7.13.3"/>
    </reaction>
</comment>
<evidence type="ECO:0000256" key="6">
    <source>
        <dbReference type="ARBA" id="ARBA00022777"/>
    </source>
</evidence>
<evidence type="ECO:0000313" key="12">
    <source>
        <dbReference type="EMBL" id="TBL68560.1"/>
    </source>
</evidence>
<dbReference type="SUPFAM" id="SSF55874">
    <property type="entry name" value="ATPase domain of HSP90 chaperone/DNA topoisomerase II/histidine kinase"/>
    <property type="match status" value="1"/>
</dbReference>
<dbReference type="GO" id="GO:0016020">
    <property type="term" value="C:membrane"/>
    <property type="evidence" value="ECO:0007669"/>
    <property type="project" value="InterPro"/>
</dbReference>
<dbReference type="GO" id="GO:0046983">
    <property type="term" value="F:protein dimerization activity"/>
    <property type="evidence" value="ECO:0007669"/>
    <property type="project" value="InterPro"/>
</dbReference>
<evidence type="ECO:0000256" key="9">
    <source>
        <dbReference type="SAM" id="Coils"/>
    </source>
</evidence>
<evidence type="ECO:0000256" key="7">
    <source>
        <dbReference type="ARBA" id="ARBA00022840"/>
    </source>
</evidence>
<sequence length="390" mass="44009">MDANFQQKIAFYCTLSVIIAAGLLLLHTSQFSIELFWLVGLYVAMVVIRNFVIRLDLQRLAGTLFLGLQLIAAFAILILSEDFFAQVFILILIGEFTFYHSRKYSLAFTILTYISCVFSLWIYRDFPPFEQIYYIFPRFIEYLAMFGGSLLAKIAFQQRNQLARDNEQLRIASIELERKAKLQERARISRDIHDSVGHTLTSALAGLQTAAQAIEKNRLSLAVEMIERTRENILTGLDDVRTSVHLLSENHPGQQLIPELLELIEETKKQTGVAIEYIIDKALPNVSPMVEITLFRALQEGLTNGIRHGASTVFHFSLTREAERIKFRLTDNGKPPAQIMYGFGLNAMKERVEGVGGTLSVSSGAARDGFVLEIAIPVQPDIEERSESIV</sequence>
<reference evidence="12 13" key="1">
    <citation type="submission" date="2019-02" db="EMBL/GenBank/DDBJ databases">
        <title>Paenibacillus sp. nov., isolated from surface-sterilized tissue of Thalictrum simplex L.</title>
        <authorList>
            <person name="Tuo L."/>
        </authorList>
    </citation>
    <scope>NUCLEOTIDE SEQUENCE [LARGE SCALE GENOMIC DNA]</scope>
    <source>
        <strain evidence="12 13">N2SHLJ1</strain>
    </source>
</reference>
<dbReference type="PANTHER" id="PTHR24421">
    <property type="entry name" value="NITRATE/NITRITE SENSOR PROTEIN NARX-RELATED"/>
    <property type="match status" value="1"/>
</dbReference>
<evidence type="ECO:0000256" key="1">
    <source>
        <dbReference type="ARBA" id="ARBA00000085"/>
    </source>
</evidence>
<organism evidence="12 13">
    <name type="scientific">Paenibacillus thalictri</name>
    <dbReference type="NCBI Taxonomy" id="2527873"/>
    <lineage>
        <taxon>Bacteria</taxon>
        <taxon>Bacillati</taxon>
        <taxon>Bacillota</taxon>
        <taxon>Bacilli</taxon>
        <taxon>Bacillales</taxon>
        <taxon>Paenibacillaceae</taxon>
        <taxon>Paenibacillus</taxon>
    </lineage>
</organism>
<dbReference type="Gene3D" id="1.20.5.1930">
    <property type="match status" value="1"/>
</dbReference>
<evidence type="ECO:0000313" key="13">
    <source>
        <dbReference type="Proteomes" id="UP000293142"/>
    </source>
</evidence>
<dbReference type="InterPro" id="IPR011712">
    <property type="entry name" value="Sig_transdc_His_kin_sub3_dim/P"/>
</dbReference>
<feature type="transmembrane region" description="Helical" evidence="10">
    <location>
        <begin position="106"/>
        <end position="123"/>
    </location>
</feature>
<evidence type="ECO:0000256" key="10">
    <source>
        <dbReference type="SAM" id="Phobius"/>
    </source>
</evidence>
<dbReference type="OrthoDB" id="9781904at2"/>
<name>A0A4Q9DFH2_9BACL</name>
<dbReference type="InterPro" id="IPR005467">
    <property type="entry name" value="His_kinase_dom"/>
</dbReference>